<organism evidence="8 9">
    <name type="scientific">Victivallis vadensis</name>
    <dbReference type="NCBI Taxonomy" id="172901"/>
    <lineage>
        <taxon>Bacteria</taxon>
        <taxon>Pseudomonadati</taxon>
        <taxon>Lentisphaerota</taxon>
        <taxon>Lentisphaeria</taxon>
        <taxon>Victivallales</taxon>
        <taxon>Victivallaceae</taxon>
        <taxon>Victivallis</taxon>
    </lineage>
</organism>
<feature type="domain" description="Methyltransferase small" evidence="6">
    <location>
        <begin position="100"/>
        <end position="192"/>
    </location>
</feature>
<evidence type="ECO:0000313" key="9">
    <source>
        <dbReference type="Proteomes" id="UP000245959"/>
    </source>
</evidence>
<reference evidence="8 9" key="1">
    <citation type="submission" date="2018-04" db="EMBL/GenBank/DDBJ databases">
        <title>Genomic Encyclopedia of Type Strains, Phase IV (KMG-IV): sequencing the most valuable type-strain genomes for metagenomic binning, comparative biology and taxonomic classification.</title>
        <authorList>
            <person name="Goeker M."/>
        </authorList>
    </citation>
    <scope>NUCLEOTIDE SEQUENCE [LARGE SCALE GENOMIC DNA]</scope>
    <source>
        <strain evidence="8 9">DSM 14823</strain>
    </source>
</reference>
<gene>
    <name evidence="5" type="primary">prmC</name>
    <name evidence="8" type="ORF">C8D82_11023</name>
</gene>
<dbReference type="Gene3D" id="1.10.8.10">
    <property type="entry name" value="DNA helicase RuvA subunit, C-terminal domain"/>
    <property type="match status" value="1"/>
</dbReference>
<evidence type="ECO:0000256" key="2">
    <source>
        <dbReference type="ARBA" id="ARBA00022679"/>
    </source>
</evidence>
<dbReference type="InterPro" id="IPR050320">
    <property type="entry name" value="N5-glutamine_MTase"/>
</dbReference>
<dbReference type="InterPro" id="IPR004556">
    <property type="entry name" value="HemK-like"/>
</dbReference>
<evidence type="ECO:0000256" key="5">
    <source>
        <dbReference type="HAMAP-Rule" id="MF_02126"/>
    </source>
</evidence>
<comment type="similarity">
    <text evidence="5">Belongs to the protein N5-glutamine methyltransferase family. PrmC subfamily.</text>
</comment>
<dbReference type="InterPro" id="IPR019874">
    <property type="entry name" value="RF_methyltr_PrmC"/>
</dbReference>
<feature type="binding site" evidence="5">
    <location>
        <position position="184"/>
    </location>
    <ligand>
        <name>S-adenosyl-L-methionine</name>
        <dbReference type="ChEBI" id="CHEBI:59789"/>
    </ligand>
</feature>
<comment type="catalytic activity">
    <reaction evidence="4 5">
        <text>L-glutaminyl-[peptide chain release factor] + S-adenosyl-L-methionine = N(5)-methyl-L-glutaminyl-[peptide chain release factor] + S-adenosyl-L-homocysteine + H(+)</text>
        <dbReference type="Rhea" id="RHEA:42896"/>
        <dbReference type="Rhea" id="RHEA-COMP:10271"/>
        <dbReference type="Rhea" id="RHEA-COMP:10272"/>
        <dbReference type="ChEBI" id="CHEBI:15378"/>
        <dbReference type="ChEBI" id="CHEBI:30011"/>
        <dbReference type="ChEBI" id="CHEBI:57856"/>
        <dbReference type="ChEBI" id="CHEBI:59789"/>
        <dbReference type="ChEBI" id="CHEBI:61891"/>
        <dbReference type="EC" id="2.1.1.297"/>
    </reaction>
</comment>
<evidence type="ECO:0000313" key="8">
    <source>
        <dbReference type="EMBL" id="PVY42715.1"/>
    </source>
</evidence>
<dbReference type="HAMAP" id="MF_02126">
    <property type="entry name" value="RF_methyltr_PrmC"/>
    <property type="match status" value="1"/>
</dbReference>
<dbReference type="PANTHER" id="PTHR18895:SF74">
    <property type="entry name" value="MTRF1L RELEASE FACTOR GLUTAMINE METHYLTRANSFERASE"/>
    <property type="match status" value="1"/>
</dbReference>
<feature type="domain" description="Release factor glutamine methyltransferase N-terminal" evidence="7">
    <location>
        <begin position="6"/>
        <end position="76"/>
    </location>
</feature>
<comment type="caution">
    <text evidence="8">The sequence shown here is derived from an EMBL/GenBank/DDBJ whole genome shotgun (WGS) entry which is preliminary data.</text>
</comment>
<dbReference type="NCBIfam" id="TIGR03534">
    <property type="entry name" value="RF_mod_PrmC"/>
    <property type="match status" value="1"/>
</dbReference>
<dbReference type="NCBIfam" id="TIGR00536">
    <property type="entry name" value="hemK_fam"/>
    <property type="match status" value="1"/>
</dbReference>
<dbReference type="InterPro" id="IPR040758">
    <property type="entry name" value="PrmC_N"/>
</dbReference>
<dbReference type="InterPro" id="IPR007848">
    <property type="entry name" value="Small_mtfrase_dom"/>
</dbReference>
<keyword evidence="9" id="KW-1185">Reference proteome</keyword>
<dbReference type="SUPFAM" id="SSF53335">
    <property type="entry name" value="S-adenosyl-L-methionine-dependent methyltransferases"/>
    <property type="match status" value="1"/>
</dbReference>
<dbReference type="CDD" id="cd02440">
    <property type="entry name" value="AdoMet_MTases"/>
    <property type="match status" value="1"/>
</dbReference>
<keyword evidence="3 5" id="KW-0949">S-adenosyl-L-methionine</keyword>
<evidence type="ECO:0000259" key="6">
    <source>
        <dbReference type="Pfam" id="PF05175"/>
    </source>
</evidence>
<evidence type="ECO:0000256" key="1">
    <source>
        <dbReference type="ARBA" id="ARBA00022603"/>
    </source>
</evidence>
<sequence length="282" mass="31153">MITYSELRRELVGMFADAGIASAAVDSDLLITELAGISRPELFLCAGEPVPAELERHIRELARRRANREPLQYLLGVAYFMDLELEVTPAVLIPRPETELLAEYAVKHLPEGGSMLDLGTGSGAIALAVAAERPDVRITAVDVSSDALEVARRNRVRCGGEVRFLQSDLFSELPGERFDLVGANLPYVTQEEYPALEPEVRLFEPQLALTAPDGGFRLIERAARELADHLNPGGRAIFELSPPQAPRLAELFVKLGGFDEIDVLADYTRRDRFVSVRIAFRQ</sequence>
<dbReference type="EC" id="2.1.1.297" evidence="5"/>
<feature type="binding site" evidence="5">
    <location>
        <begin position="119"/>
        <end position="123"/>
    </location>
    <ligand>
        <name>S-adenosyl-L-methionine</name>
        <dbReference type="ChEBI" id="CHEBI:59789"/>
    </ligand>
</feature>
<evidence type="ECO:0000256" key="3">
    <source>
        <dbReference type="ARBA" id="ARBA00022691"/>
    </source>
</evidence>
<dbReference type="AlphaFoldDB" id="A0A2U1B221"/>
<dbReference type="GO" id="GO:0032259">
    <property type="term" value="P:methylation"/>
    <property type="evidence" value="ECO:0007669"/>
    <property type="project" value="UniProtKB-KW"/>
</dbReference>
<comment type="function">
    <text evidence="5">Methylates the class 1 translation termination release factors RF1/PrfA and RF2/PrfB on the glutamine residue of the universally conserved GGQ motif.</text>
</comment>
<dbReference type="Proteomes" id="UP000245959">
    <property type="component" value="Unassembled WGS sequence"/>
</dbReference>
<keyword evidence="2 5" id="KW-0808">Transferase</keyword>
<dbReference type="GeneID" id="78294938"/>
<dbReference type="Pfam" id="PF05175">
    <property type="entry name" value="MTS"/>
    <property type="match status" value="1"/>
</dbReference>
<evidence type="ECO:0000256" key="4">
    <source>
        <dbReference type="ARBA" id="ARBA00048391"/>
    </source>
</evidence>
<evidence type="ECO:0000259" key="7">
    <source>
        <dbReference type="Pfam" id="PF17827"/>
    </source>
</evidence>
<dbReference type="Gene3D" id="3.40.50.150">
    <property type="entry name" value="Vaccinia Virus protein VP39"/>
    <property type="match status" value="1"/>
</dbReference>
<comment type="caution">
    <text evidence="5">Lacks conserved residue(s) required for the propagation of feature annotation.</text>
</comment>
<dbReference type="OrthoDB" id="9800643at2"/>
<dbReference type="RefSeq" id="WP_116883632.1">
    <property type="nucleotide sequence ID" value="NZ_CABMMC010000064.1"/>
</dbReference>
<accession>A0A2U1B221</accession>
<dbReference type="EMBL" id="QEKH01000010">
    <property type="protein sequence ID" value="PVY42715.1"/>
    <property type="molecule type" value="Genomic_DNA"/>
</dbReference>
<name>A0A2U1B221_9BACT</name>
<dbReference type="Pfam" id="PF17827">
    <property type="entry name" value="PrmC_N"/>
    <property type="match status" value="1"/>
</dbReference>
<dbReference type="InterPro" id="IPR029063">
    <property type="entry name" value="SAM-dependent_MTases_sf"/>
</dbReference>
<keyword evidence="1 5" id="KW-0489">Methyltransferase</keyword>
<dbReference type="PANTHER" id="PTHR18895">
    <property type="entry name" value="HEMK METHYLTRANSFERASE"/>
    <property type="match status" value="1"/>
</dbReference>
<dbReference type="GO" id="GO:0102559">
    <property type="term" value="F:peptide chain release factor N(5)-glutamine methyltransferase activity"/>
    <property type="evidence" value="ECO:0007669"/>
    <property type="project" value="UniProtKB-EC"/>
</dbReference>
<protein>
    <recommendedName>
        <fullName evidence="5">Release factor glutamine methyltransferase</fullName>
        <shortName evidence="5">RF MTase</shortName>
        <ecNumber evidence="5">2.1.1.297</ecNumber>
    </recommendedName>
    <alternativeName>
        <fullName evidence="5">N5-glutamine methyltransferase PrmC</fullName>
    </alternativeName>
    <alternativeName>
        <fullName evidence="5">Protein-(glutamine-N5) MTase PrmC</fullName>
    </alternativeName>
    <alternativeName>
        <fullName evidence="5">Protein-glutamine N-methyltransferase PrmC</fullName>
    </alternativeName>
</protein>
<feature type="binding site" evidence="5">
    <location>
        <position position="142"/>
    </location>
    <ligand>
        <name>S-adenosyl-L-methionine</name>
        <dbReference type="ChEBI" id="CHEBI:59789"/>
    </ligand>
</feature>
<proteinExistence type="inferred from homology"/>